<dbReference type="EMBL" id="QXQB01000003">
    <property type="protein sequence ID" value="RJX38724.1"/>
    <property type="molecule type" value="Genomic_DNA"/>
</dbReference>
<dbReference type="AlphaFoldDB" id="A0A3A6PY10"/>
<comment type="caution">
    <text evidence="3">The sequence shown here is derived from an EMBL/GenBank/DDBJ whole genome shotgun (WGS) entry which is preliminary data.</text>
</comment>
<dbReference type="SUPFAM" id="SSF55383">
    <property type="entry name" value="Copper amine oxidase, domain N"/>
    <property type="match status" value="1"/>
</dbReference>
<dbReference type="RefSeq" id="WP_120111267.1">
    <property type="nucleotide sequence ID" value="NZ_QXQB01000003.1"/>
</dbReference>
<evidence type="ECO:0000313" key="3">
    <source>
        <dbReference type="EMBL" id="RJX38724.1"/>
    </source>
</evidence>
<evidence type="ECO:0000259" key="2">
    <source>
        <dbReference type="Pfam" id="PF07833"/>
    </source>
</evidence>
<accession>A0A3A6PY10</accession>
<keyword evidence="4" id="KW-1185">Reference proteome</keyword>
<feature type="domain" description="Copper amine oxidase-like N-terminal" evidence="2">
    <location>
        <begin position="37"/>
        <end position="82"/>
    </location>
</feature>
<dbReference type="InterPro" id="IPR012854">
    <property type="entry name" value="Cu_amine_oxidase-like_N"/>
</dbReference>
<dbReference type="Pfam" id="PF07833">
    <property type="entry name" value="Cu_amine_oxidN1"/>
    <property type="match status" value="1"/>
</dbReference>
<protein>
    <submittedName>
        <fullName evidence="3">Copper amine oxidase N-terminal domain-containing protein</fullName>
    </submittedName>
</protein>
<dbReference type="InterPro" id="IPR036582">
    <property type="entry name" value="Mao_N_sf"/>
</dbReference>
<reference evidence="3 4" key="1">
    <citation type="submission" date="2018-09" db="EMBL/GenBank/DDBJ databases">
        <title>Paenibacillus aracenensis nov. sp. isolated from a cave in southern Spain.</title>
        <authorList>
            <person name="Jurado V."/>
            <person name="Gutierrez-Patricio S."/>
            <person name="Gonzalez-Pimentel J.L."/>
            <person name="Miller A.Z."/>
            <person name="Laiz L."/>
            <person name="Saiz-Jimenez C."/>
        </authorList>
    </citation>
    <scope>NUCLEOTIDE SEQUENCE [LARGE SCALE GENOMIC DNA]</scope>
    <source>
        <strain evidence="3 4">JCM 19203</strain>
    </source>
</reference>
<sequence length="246" mass="27487">MKKKIMLLSLALMLVAIGAVSAAAKWGTFEGYNIVKLVINGKEVIPKDTPPVILKGRTMVPLSMLEQAGVKSTWDGSTYTVNVESNAPVKSDNEQQIINYVEAMDFYKTLDDLGVRLMDLAESLMDAYDGIIYYDETDTLDKCYDYYNTAAKNYNSLLKEYEAYKKLFTSIGMDTNGVTKAFTLYKGALDDYSNALDYLEDIVLKPDSEALTDQFLDVFVSGHDKSTDGSIIGMQGYYKYRGLILD</sequence>
<keyword evidence="1" id="KW-0732">Signal</keyword>
<dbReference type="Proteomes" id="UP000267798">
    <property type="component" value="Unassembled WGS sequence"/>
</dbReference>
<proteinExistence type="predicted"/>
<gene>
    <name evidence="3" type="ORF">D3P09_14380</name>
</gene>
<evidence type="ECO:0000313" key="4">
    <source>
        <dbReference type="Proteomes" id="UP000267798"/>
    </source>
</evidence>
<name>A0A3A6PY10_9BACL</name>
<feature type="signal peptide" evidence="1">
    <location>
        <begin position="1"/>
        <end position="22"/>
    </location>
</feature>
<evidence type="ECO:0000256" key="1">
    <source>
        <dbReference type="SAM" id="SignalP"/>
    </source>
</evidence>
<organism evidence="3 4">
    <name type="scientific">Paenibacillus pinisoli</name>
    <dbReference type="NCBI Taxonomy" id="1276110"/>
    <lineage>
        <taxon>Bacteria</taxon>
        <taxon>Bacillati</taxon>
        <taxon>Bacillota</taxon>
        <taxon>Bacilli</taxon>
        <taxon>Bacillales</taxon>
        <taxon>Paenibacillaceae</taxon>
        <taxon>Paenibacillus</taxon>
    </lineage>
</organism>
<feature type="chain" id="PRO_5017254293" evidence="1">
    <location>
        <begin position="23"/>
        <end position="246"/>
    </location>
</feature>
<dbReference type="OrthoDB" id="1953244at2"/>